<dbReference type="InterPro" id="IPR045865">
    <property type="entry name" value="ACT-like_dom_sf"/>
</dbReference>
<keyword evidence="7 18" id="KW-0028">Amino-acid biosynthesis</keyword>
<comment type="pathway">
    <text evidence="3 18">Amino-acid biosynthesis; L-methionine biosynthesis via de novo pathway; L-homoserine from L-aspartate: step 3/3.</text>
</comment>
<evidence type="ECO:0000256" key="11">
    <source>
        <dbReference type="ARBA" id="ARBA00023002"/>
    </source>
</evidence>
<dbReference type="SUPFAM" id="SSF51735">
    <property type="entry name" value="NAD(P)-binding Rossmann-fold domains"/>
    <property type="match status" value="1"/>
</dbReference>
<evidence type="ECO:0000256" key="12">
    <source>
        <dbReference type="ARBA" id="ARBA00023027"/>
    </source>
</evidence>
<dbReference type="NCBIfam" id="NF004976">
    <property type="entry name" value="PRK06349.1"/>
    <property type="match status" value="1"/>
</dbReference>
<dbReference type="FunFam" id="3.30.360.10:FF:000005">
    <property type="entry name" value="Homoserine dehydrogenase"/>
    <property type="match status" value="1"/>
</dbReference>
<evidence type="ECO:0000256" key="6">
    <source>
        <dbReference type="ARBA" id="ARBA00013376"/>
    </source>
</evidence>
<dbReference type="RefSeq" id="WP_075865588.1">
    <property type="nucleotide sequence ID" value="NZ_BDJL01000038.1"/>
</dbReference>
<protein>
    <recommendedName>
        <fullName evidence="6 18">Homoserine dehydrogenase</fullName>
        <ecNumber evidence="5 18">1.1.1.3</ecNumber>
    </recommendedName>
</protein>
<reference evidence="22" key="1">
    <citation type="submission" date="2016-12" db="EMBL/GenBank/DDBJ databases">
        <title>Draft Genome Sequences od Carboxydothermus pertinax and islandicus, Hydrogenogenic Carboxydotrophic Bacteria.</title>
        <authorList>
            <person name="Fukuyama Y."/>
            <person name="Ohmae K."/>
            <person name="Yoneda Y."/>
            <person name="Yoshida T."/>
            <person name="Sako Y."/>
        </authorList>
    </citation>
    <scope>NUCLEOTIDE SEQUENCE [LARGE SCALE GENOMIC DNA]</scope>
    <source>
        <strain evidence="22">SET</strain>
    </source>
</reference>
<dbReference type="GO" id="GO:0050661">
    <property type="term" value="F:NADP binding"/>
    <property type="evidence" value="ECO:0007669"/>
    <property type="project" value="InterPro"/>
</dbReference>
<dbReference type="Pfam" id="PF01842">
    <property type="entry name" value="ACT"/>
    <property type="match status" value="1"/>
</dbReference>
<evidence type="ECO:0000256" key="15">
    <source>
        <dbReference type="ARBA" id="ARBA00048841"/>
    </source>
</evidence>
<dbReference type="Pfam" id="PF00742">
    <property type="entry name" value="Homoserine_dh"/>
    <property type="match status" value="1"/>
</dbReference>
<evidence type="ECO:0000256" key="7">
    <source>
        <dbReference type="ARBA" id="ARBA00022605"/>
    </source>
</evidence>
<keyword evidence="12" id="KW-0520">NAD</keyword>
<keyword evidence="22" id="KW-1185">Reference proteome</keyword>
<dbReference type="UniPathway" id="UPA00051">
    <property type="reaction ID" value="UER00465"/>
</dbReference>
<dbReference type="FunFam" id="3.40.50.720:FF:000062">
    <property type="entry name" value="Homoserine dehydrogenase"/>
    <property type="match status" value="1"/>
</dbReference>
<evidence type="ECO:0000259" key="20">
    <source>
        <dbReference type="PROSITE" id="PS51671"/>
    </source>
</evidence>
<keyword evidence="11 18" id="KW-0560">Oxidoreductase</keyword>
<evidence type="ECO:0000313" key="21">
    <source>
        <dbReference type="EMBL" id="GAV25435.1"/>
    </source>
</evidence>
<dbReference type="EC" id="1.1.1.3" evidence="5 18"/>
<evidence type="ECO:0000256" key="17">
    <source>
        <dbReference type="PIRSR" id="PIRSR000098-2"/>
    </source>
</evidence>
<keyword evidence="13" id="KW-0915">Sodium</keyword>
<evidence type="ECO:0000256" key="4">
    <source>
        <dbReference type="ARBA" id="ARBA00006753"/>
    </source>
</evidence>
<sequence>MAAVKIGLLGFGTVGRGVYKVLQTHREKIYNTLGVEVEIARVLVRNLEKYQKTYPELSNLFTEDPREVIDDPEIKIVVEVMGGIKPALDYVLQAMRNDKSVITANKDMIAEHGRELFATHEEQGVDFLFEASVAGGIPIIRTLKESLAGNNFKEVIGIINGTTNYMLTKMSLYGAPYEEVLKEAQEKGYAEADPTSDVEGFDAARKLAILASIAFNSRVTFKDVYAEGITRITPIDIQYARELGGVIKLLGIAKEDEEGIEVRVHPTIIPQSHPLAAVNDVFNAIFVEGDAVGPLMFYGRGAGELPTASAVIGDIIEAVKNIRHHDTGRIGCTCYLEKPVKPIGEISTKYYIRLVVEDKPGVLASVAQVFGNQGVSIASVIQKRSIEDLAELVVMTHRVKERHIRDAVSILKGMSTVREIANVIRAEGDF</sequence>
<gene>
    <name evidence="21" type="ORF">ciss_13680</name>
</gene>
<dbReference type="InterPro" id="IPR005106">
    <property type="entry name" value="Asp/hSer_DH_NAD-bd"/>
</dbReference>
<evidence type="ECO:0000256" key="18">
    <source>
        <dbReference type="RuleBase" id="RU000579"/>
    </source>
</evidence>
<dbReference type="Gene3D" id="3.30.360.10">
    <property type="entry name" value="Dihydrodipicolinate Reductase, domain 2"/>
    <property type="match status" value="1"/>
</dbReference>
<dbReference type="PANTHER" id="PTHR43331:SF1">
    <property type="entry name" value="HOMOSERINE DEHYDROGENASE"/>
    <property type="match status" value="1"/>
</dbReference>
<keyword evidence="10 17" id="KW-0521">NADP</keyword>
<comment type="pathway">
    <text evidence="2 18">Amino-acid biosynthesis; L-threonine biosynthesis; L-threonine from L-aspartate: step 3/5.</text>
</comment>
<feature type="binding site" evidence="17">
    <location>
        <position position="106"/>
    </location>
    <ligand>
        <name>NADPH</name>
        <dbReference type="ChEBI" id="CHEBI:57783"/>
    </ligand>
</feature>
<dbReference type="InterPro" id="IPR036291">
    <property type="entry name" value="NAD(P)-bd_dom_sf"/>
</dbReference>
<dbReference type="GO" id="GO:0009088">
    <property type="term" value="P:threonine biosynthetic process"/>
    <property type="evidence" value="ECO:0007669"/>
    <property type="project" value="UniProtKB-UniPathway"/>
</dbReference>
<feature type="binding site" evidence="17">
    <location>
        <position position="191"/>
    </location>
    <ligand>
        <name>L-homoserine</name>
        <dbReference type="ChEBI" id="CHEBI:57476"/>
    </ligand>
</feature>
<feature type="active site" description="Proton donor" evidence="16">
    <location>
        <position position="206"/>
    </location>
</feature>
<dbReference type="AlphaFoldDB" id="A0A1L8D2M2"/>
<evidence type="ECO:0000256" key="8">
    <source>
        <dbReference type="ARBA" id="ARBA00022697"/>
    </source>
</evidence>
<dbReference type="SUPFAM" id="SSF55347">
    <property type="entry name" value="Glyceraldehyde-3-phosphate dehydrogenase-like, C-terminal domain"/>
    <property type="match status" value="1"/>
</dbReference>
<dbReference type="GO" id="GO:0009086">
    <property type="term" value="P:methionine biosynthetic process"/>
    <property type="evidence" value="ECO:0007669"/>
    <property type="project" value="UniProtKB-KW"/>
</dbReference>
<dbReference type="GO" id="GO:0004412">
    <property type="term" value="F:homoserine dehydrogenase activity"/>
    <property type="evidence" value="ECO:0007669"/>
    <property type="project" value="UniProtKB-EC"/>
</dbReference>
<evidence type="ECO:0000256" key="5">
    <source>
        <dbReference type="ARBA" id="ARBA00013213"/>
    </source>
</evidence>
<dbReference type="PIRSF" id="PIRSF000098">
    <property type="entry name" value="Homoser_dehydrog"/>
    <property type="match status" value="1"/>
</dbReference>
<keyword evidence="8 18" id="KW-0791">Threonine biosynthesis</keyword>
<dbReference type="InterPro" id="IPR019811">
    <property type="entry name" value="HDH_CS"/>
</dbReference>
<dbReference type="SUPFAM" id="SSF55021">
    <property type="entry name" value="ACT-like"/>
    <property type="match status" value="1"/>
</dbReference>
<evidence type="ECO:0000256" key="9">
    <source>
        <dbReference type="ARBA" id="ARBA00022723"/>
    </source>
</evidence>
<dbReference type="Gene3D" id="3.40.50.720">
    <property type="entry name" value="NAD(P)-binding Rossmann-like Domain"/>
    <property type="match status" value="1"/>
</dbReference>
<dbReference type="InterPro" id="IPR002912">
    <property type="entry name" value="ACT_dom"/>
</dbReference>
<feature type="domain" description="ACT" evidence="20">
    <location>
        <begin position="351"/>
        <end position="425"/>
    </location>
</feature>
<dbReference type="GO" id="GO:0046872">
    <property type="term" value="F:metal ion binding"/>
    <property type="evidence" value="ECO:0007669"/>
    <property type="project" value="UniProtKB-KW"/>
</dbReference>
<keyword evidence="14 18" id="KW-0486">Methionine biosynthesis</keyword>
<dbReference type="Gene3D" id="3.30.70.260">
    <property type="match status" value="1"/>
</dbReference>
<evidence type="ECO:0000256" key="1">
    <source>
        <dbReference type="ARBA" id="ARBA00001920"/>
    </source>
</evidence>
<name>A0A1L8D2M2_9THEO</name>
<keyword evidence="9" id="KW-0479">Metal-binding</keyword>
<dbReference type="PROSITE" id="PS51671">
    <property type="entry name" value="ACT"/>
    <property type="match status" value="1"/>
</dbReference>
<evidence type="ECO:0000256" key="19">
    <source>
        <dbReference type="RuleBase" id="RU004171"/>
    </source>
</evidence>
<evidence type="ECO:0000256" key="2">
    <source>
        <dbReference type="ARBA" id="ARBA00005056"/>
    </source>
</evidence>
<dbReference type="STRING" id="661089.ciss_13680"/>
<evidence type="ECO:0000256" key="3">
    <source>
        <dbReference type="ARBA" id="ARBA00005062"/>
    </source>
</evidence>
<evidence type="ECO:0000256" key="13">
    <source>
        <dbReference type="ARBA" id="ARBA00023053"/>
    </source>
</evidence>
<dbReference type="Pfam" id="PF03447">
    <property type="entry name" value="NAD_binding_3"/>
    <property type="match status" value="1"/>
</dbReference>
<comment type="similarity">
    <text evidence="4 19">Belongs to the homoserine dehydrogenase family.</text>
</comment>
<dbReference type="CDD" id="cd04881">
    <property type="entry name" value="ACT_HSDH-Hom"/>
    <property type="match status" value="1"/>
</dbReference>
<dbReference type="Proteomes" id="UP000187338">
    <property type="component" value="Unassembled WGS sequence"/>
</dbReference>
<dbReference type="InterPro" id="IPR001342">
    <property type="entry name" value="HDH_cat"/>
</dbReference>
<dbReference type="PROSITE" id="PS01042">
    <property type="entry name" value="HOMOSER_DHGENASE"/>
    <property type="match status" value="1"/>
</dbReference>
<comment type="cofactor">
    <cofactor evidence="1">
        <name>a metal cation</name>
        <dbReference type="ChEBI" id="CHEBI:25213"/>
    </cofactor>
</comment>
<organism evidence="21 22">
    <name type="scientific">Carboxydothermus islandicus</name>
    <dbReference type="NCBI Taxonomy" id="661089"/>
    <lineage>
        <taxon>Bacteria</taxon>
        <taxon>Bacillati</taxon>
        <taxon>Bacillota</taxon>
        <taxon>Clostridia</taxon>
        <taxon>Thermoanaerobacterales</taxon>
        <taxon>Thermoanaerobacteraceae</taxon>
        <taxon>Carboxydothermus</taxon>
    </lineage>
</organism>
<accession>A0A1L8D2M2</accession>
<proteinExistence type="inferred from homology"/>
<evidence type="ECO:0000256" key="16">
    <source>
        <dbReference type="PIRSR" id="PIRSR000098-1"/>
    </source>
</evidence>
<dbReference type="InterPro" id="IPR016204">
    <property type="entry name" value="HDH"/>
</dbReference>
<evidence type="ECO:0000313" key="22">
    <source>
        <dbReference type="Proteomes" id="UP000187338"/>
    </source>
</evidence>
<dbReference type="PANTHER" id="PTHR43331">
    <property type="entry name" value="HOMOSERINE DEHYDROGENASE"/>
    <property type="match status" value="1"/>
</dbReference>
<comment type="caution">
    <text evidence="21">The sequence shown here is derived from an EMBL/GenBank/DDBJ whole genome shotgun (WGS) entry which is preliminary data.</text>
</comment>
<evidence type="ECO:0000256" key="14">
    <source>
        <dbReference type="ARBA" id="ARBA00023167"/>
    </source>
</evidence>
<evidence type="ECO:0000256" key="10">
    <source>
        <dbReference type="ARBA" id="ARBA00022857"/>
    </source>
</evidence>
<dbReference type="OrthoDB" id="9808167at2"/>
<dbReference type="EMBL" id="BDJL01000038">
    <property type="protein sequence ID" value="GAV25435.1"/>
    <property type="molecule type" value="Genomic_DNA"/>
</dbReference>
<comment type="catalytic activity">
    <reaction evidence="15">
        <text>L-homoserine + NADP(+) = L-aspartate 4-semialdehyde + NADPH + H(+)</text>
        <dbReference type="Rhea" id="RHEA:15761"/>
        <dbReference type="ChEBI" id="CHEBI:15378"/>
        <dbReference type="ChEBI" id="CHEBI:57476"/>
        <dbReference type="ChEBI" id="CHEBI:57783"/>
        <dbReference type="ChEBI" id="CHEBI:58349"/>
        <dbReference type="ChEBI" id="CHEBI:537519"/>
        <dbReference type="EC" id="1.1.1.3"/>
    </reaction>
    <physiologicalReaction direction="right-to-left" evidence="15">
        <dbReference type="Rhea" id="RHEA:15763"/>
    </physiologicalReaction>
</comment>
<dbReference type="UniPathway" id="UPA00050">
    <property type="reaction ID" value="UER00063"/>
</dbReference>